<dbReference type="InterPro" id="IPR004360">
    <property type="entry name" value="Glyas_Fos-R_dOase_dom"/>
</dbReference>
<dbReference type="InterPro" id="IPR018146">
    <property type="entry name" value="Glyoxalase_1_CS"/>
</dbReference>
<evidence type="ECO:0000256" key="1">
    <source>
        <dbReference type="ARBA" id="ARBA00022723"/>
    </source>
</evidence>
<dbReference type="EMBL" id="JBHSKD010000008">
    <property type="protein sequence ID" value="MFC5176900.1"/>
    <property type="molecule type" value="Genomic_DNA"/>
</dbReference>
<evidence type="ECO:0000313" key="4">
    <source>
        <dbReference type="Proteomes" id="UP001596087"/>
    </source>
</evidence>
<keyword evidence="1" id="KW-0479">Metal-binding</keyword>
<keyword evidence="4" id="KW-1185">Reference proteome</keyword>
<proteinExistence type="predicted"/>
<dbReference type="InterPro" id="IPR029068">
    <property type="entry name" value="Glyas_Bleomycin-R_OHBP_Dase"/>
</dbReference>
<dbReference type="SUPFAM" id="SSF54593">
    <property type="entry name" value="Glyoxalase/Bleomycin resistance protein/Dihydroxybiphenyl dioxygenase"/>
    <property type="match status" value="1"/>
</dbReference>
<dbReference type="InterPro" id="IPR050383">
    <property type="entry name" value="GlyoxalaseI/FosfomycinResist"/>
</dbReference>
<gene>
    <name evidence="3" type="ORF">ACFPGP_09475</name>
</gene>
<accession>A0ABW0BI21</accession>
<dbReference type="PROSITE" id="PS00934">
    <property type="entry name" value="GLYOXALASE_I_1"/>
    <property type="match status" value="1"/>
</dbReference>
<dbReference type="RefSeq" id="WP_378589521.1">
    <property type="nucleotide sequence ID" value="NZ_JBHSKD010000008.1"/>
</dbReference>
<evidence type="ECO:0000259" key="2">
    <source>
        <dbReference type="PROSITE" id="PS51819"/>
    </source>
</evidence>
<dbReference type="Pfam" id="PF00903">
    <property type="entry name" value="Glyoxalase"/>
    <property type="match status" value="1"/>
</dbReference>
<reference evidence="4" key="1">
    <citation type="journal article" date="2019" name="Int. J. Syst. Evol. Microbiol.">
        <title>The Global Catalogue of Microorganisms (GCM) 10K type strain sequencing project: providing services to taxonomists for standard genome sequencing and annotation.</title>
        <authorList>
            <consortium name="The Broad Institute Genomics Platform"/>
            <consortium name="The Broad Institute Genome Sequencing Center for Infectious Disease"/>
            <person name="Wu L."/>
            <person name="Ma J."/>
        </authorList>
    </citation>
    <scope>NUCLEOTIDE SEQUENCE [LARGE SCALE GENOMIC DNA]</scope>
    <source>
        <strain evidence="4">DFY41</strain>
    </source>
</reference>
<protein>
    <submittedName>
        <fullName evidence="3">VOC family protein</fullName>
    </submittedName>
</protein>
<evidence type="ECO:0000313" key="3">
    <source>
        <dbReference type="EMBL" id="MFC5176900.1"/>
    </source>
</evidence>
<name>A0ABW0BI21_9ACTN</name>
<feature type="domain" description="VOC" evidence="2">
    <location>
        <begin position="5"/>
        <end position="124"/>
    </location>
</feature>
<dbReference type="Proteomes" id="UP001596087">
    <property type="component" value="Unassembled WGS sequence"/>
</dbReference>
<organism evidence="3 4">
    <name type="scientific">Nocardioides taihuensis</name>
    <dbReference type="NCBI Taxonomy" id="1835606"/>
    <lineage>
        <taxon>Bacteria</taxon>
        <taxon>Bacillati</taxon>
        <taxon>Actinomycetota</taxon>
        <taxon>Actinomycetes</taxon>
        <taxon>Propionibacteriales</taxon>
        <taxon>Nocardioidaceae</taxon>
        <taxon>Nocardioides</taxon>
    </lineage>
</organism>
<dbReference type="PANTHER" id="PTHR21366">
    <property type="entry name" value="GLYOXALASE FAMILY PROTEIN"/>
    <property type="match status" value="1"/>
</dbReference>
<dbReference type="InterPro" id="IPR037523">
    <property type="entry name" value="VOC_core"/>
</dbReference>
<sequence length="140" mass="15453">MLVAGFSHVALTVSNMKVSREFYSETLGLTVLDSSDSYCALLIGGGSLSALILTHHEDGVPEPFSELRPGLDHVSLAVRDLPLLTDWQTRLTQWGVHSDLRRSEWGHHLNFRDPDNIALELVVIEPDAQVQQVLDQAGLV</sequence>
<dbReference type="PROSITE" id="PS51819">
    <property type="entry name" value="VOC"/>
    <property type="match status" value="1"/>
</dbReference>
<dbReference type="Gene3D" id="3.10.180.10">
    <property type="entry name" value="2,3-Dihydroxybiphenyl 1,2-Dioxygenase, domain 1"/>
    <property type="match status" value="1"/>
</dbReference>
<comment type="caution">
    <text evidence="3">The sequence shown here is derived from an EMBL/GenBank/DDBJ whole genome shotgun (WGS) entry which is preliminary data.</text>
</comment>